<evidence type="ECO:0008006" key="4">
    <source>
        <dbReference type="Google" id="ProtNLM"/>
    </source>
</evidence>
<evidence type="ECO:0000313" key="2">
    <source>
        <dbReference type="EMBL" id="PWK85285.1"/>
    </source>
</evidence>
<dbReference type="RefSeq" id="WP_109724143.1">
    <property type="nucleotide sequence ID" value="NZ_MSZV01000052.1"/>
</dbReference>
<proteinExistence type="predicted"/>
<feature type="chain" id="PRO_5016293933" description="Lipoprotein" evidence="1">
    <location>
        <begin position="23"/>
        <end position="206"/>
    </location>
</feature>
<name>A0A316HX99_9GAMM</name>
<organism evidence="2 3">
    <name type="scientific">Fulvimonas soli</name>
    <dbReference type="NCBI Taxonomy" id="155197"/>
    <lineage>
        <taxon>Bacteria</taxon>
        <taxon>Pseudomonadati</taxon>
        <taxon>Pseudomonadota</taxon>
        <taxon>Gammaproteobacteria</taxon>
        <taxon>Lysobacterales</taxon>
        <taxon>Rhodanobacteraceae</taxon>
        <taxon>Fulvimonas</taxon>
    </lineage>
</organism>
<sequence length="206" mass="21990">MRTRRPLSVLLALALAGCGRRAGDAPAAPPGAAAHREAAAYVDERHGFRIALPADAEVRHDFRRGYFDDAGWKSYAAPGSRGEALLALVVPGSNGITAAELRIGASAQPSEVARCTAPPAGAGGETGHVRVGDGDFVRFHAADAAMSHYLDVEAYRAVHAGRCYAIDLWIAGTDPQVYEPPATPPFDRRQALQRMRGWLGGFRFTR</sequence>
<evidence type="ECO:0000256" key="1">
    <source>
        <dbReference type="SAM" id="SignalP"/>
    </source>
</evidence>
<feature type="signal peptide" evidence="1">
    <location>
        <begin position="1"/>
        <end position="22"/>
    </location>
</feature>
<gene>
    <name evidence="2" type="ORF">C7456_10959</name>
</gene>
<dbReference type="EMBL" id="QGHC01000009">
    <property type="protein sequence ID" value="PWK85285.1"/>
    <property type="molecule type" value="Genomic_DNA"/>
</dbReference>
<keyword evidence="3" id="KW-1185">Reference proteome</keyword>
<evidence type="ECO:0000313" key="3">
    <source>
        <dbReference type="Proteomes" id="UP000245812"/>
    </source>
</evidence>
<keyword evidence="1" id="KW-0732">Signal</keyword>
<dbReference type="Proteomes" id="UP000245812">
    <property type="component" value="Unassembled WGS sequence"/>
</dbReference>
<comment type="caution">
    <text evidence="2">The sequence shown here is derived from an EMBL/GenBank/DDBJ whole genome shotgun (WGS) entry which is preliminary data.</text>
</comment>
<reference evidence="2 3" key="1">
    <citation type="submission" date="2018-05" db="EMBL/GenBank/DDBJ databases">
        <title>Genomic Encyclopedia of Type Strains, Phase IV (KMG-IV): sequencing the most valuable type-strain genomes for metagenomic binning, comparative biology and taxonomic classification.</title>
        <authorList>
            <person name="Goeker M."/>
        </authorList>
    </citation>
    <scope>NUCLEOTIDE SEQUENCE [LARGE SCALE GENOMIC DNA]</scope>
    <source>
        <strain evidence="2 3">DSM 14263</strain>
    </source>
</reference>
<dbReference type="OrthoDB" id="7560332at2"/>
<dbReference type="AlphaFoldDB" id="A0A316HX99"/>
<accession>A0A316HX99</accession>
<dbReference type="PROSITE" id="PS51257">
    <property type="entry name" value="PROKAR_LIPOPROTEIN"/>
    <property type="match status" value="1"/>
</dbReference>
<protein>
    <recommendedName>
        <fullName evidence="4">Lipoprotein</fullName>
    </recommendedName>
</protein>